<dbReference type="Proteomes" id="UP000789508">
    <property type="component" value="Unassembled WGS sequence"/>
</dbReference>
<accession>A0A9N9ERR1</accession>
<gene>
    <name evidence="2" type="ORF">ALEPTO_LOCUS11123</name>
</gene>
<feature type="non-terminal residue" evidence="2">
    <location>
        <position position="1"/>
    </location>
</feature>
<protein>
    <submittedName>
        <fullName evidence="2">8388_t:CDS:1</fullName>
    </submittedName>
</protein>
<dbReference type="EMBL" id="CAJVPS010016013">
    <property type="protein sequence ID" value="CAG8688414.1"/>
    <property type="molecule type" value="Genomic_DNA"/>
</dbReference>
<evidence type="ECO:0000256" key="1">
    <source>
        <dbReference type="SAM" id="MobiDB-lite"/>
    </source>
</evidence>
<proteinExistence type="predicted"/>
<dbReference type="AlphaFoldDB" id="A0A9N9ERR1"/>
<comment type="caution">
    <text evidence="2">The sequence shown here is derived from an EMBL/GenBank/DDBJ whole genome shotgun (WGS) entry which is preliminary data.</text>
</comment>
<feature type="compositionally biased region" description="Basic and acidic residues" evidence="1">
    <location>
        <begin position="8"/>
        <end position="58"/>
    </location>
</feature>
<feature type="region of interest" description="Disordered" evidence="1">
    <location>
        <begin position="1"/>
        <end position="76"/>
    </location>
</feature>
<keyword evidence="3" id="KW-1185">Reference proteome</keyword>
<organism evidence="2 3">
    <name type="scientific">Ambispora leptoticha</name>
    <dbReference type="NCBI Taxonomy" id="144679"/>
    <lineage>
        <taxon>Eukaryota</taxon>
        <taxon>Fungi</taxon>
        <taxon>Fungi incertae sedis</taxon>
        <taxon>Mucoromycota</taxon>
        <taxon>Glomeromycotina</taxon>
        <taxon>Glomeromycetes</taxon>
        <taxon>Archaeosporales</taxon>
        <taxon>Ambisporaceae</taxon>
        <taxon>Ambispora</taxon>
    </lineage>
</organism>
<evidence type="ECO:0000313" key="3">
    <source>
        <dbReference type="Proteomes" id="UP000789508"/>
    </source>
</evidence>
<reference evidence="2" key="1">
    <citation type="submission" date="2021-06" db="EMBL/GenBank/DDBJ databases">
        <authorList>
            <person name="Kallberg Y."/>
            <person name="Tangrot J."/>
            <person name="Rosling A."/>
        </authorList>
    </citation>
    <scope>NUCLEOTIDE SEQUENCE</scope>
    <source>
        <strain evidence="2">FL130A</strain>
    </source>
</reference>
<name>A0A9N9ERR1_9GLOM</name>
<sequence length="99" mass="11686">SIEYMAELSKEEIKKRSNKMEGITKTEKEENIQIEESKKKRQEEKPEKKIESKERNAEEPIQQTESKRKGDKQTEIIVISDSDASSYDWLKEKGIKVKR</sequence>
<feature type="compositionally biased region" description="Basic and acidic residues" evidence="1">
    <location>
        <begin position="65"/>
        <end position="74"/>
    </location>
</feature>
<evidence type="ECO:0000313" key="2">
    <source>
        <dbReference type="EMBL" id="CAG8688414.1"/>
    </source>
</evidence>